<sequence length="69" mass="7642">MIAKPPPRDTWFKSSYSGENGGCVEVRLATSGVAVRDSKKRGGPHVAYPRQEWRVFTHAIKDGALPARF</sequence>
<dbReference type="OrthoDB" id="3542928at2"/>
<name>A0A367FAI0_9ACTN</name>
<keyword evidence="3" id="KW-1185">Reference proteome</keyword>
<comment type="caution">
    <text evidence="2">The sequence shown here is derived from an EMBL/GenBank/DDBJ whole genome shotgun (WGS) entry which is preliminary data.</text>
</comment>
<evidence type="ECO:0000313" key="3">
    <source>
        <dbReference type="Proteomes" id="UP000253094"/>
    </source>
</evidence>
<accession>A0A367FAI0</accession>
<evidence type="ECO:0000313" key="2">
    <source>
        <dbReference type="EMBL" id="RCG27373.1"/>
    </source>
</evidence>
<reference evidence="2 3" key="1">
    <citation type="submission" date="2018-06" db="EMBL/GenBank/DDBJ databases">
        <title>Sphaerisporangium craniellae sp. nov., isolated from a marine sponge in the South China Sea.</title>
        <authorList>
            <person name="Li L."/>
        </authorList>
    </citation>
    <scope>NUCLEOTIDE SEQUENCE [LARGE SCALE GENOMIC DNA]</scope>
    <source>
        <strain evidence="2 3">CCTCC AA 208026</strain>
    </source>
</reference>
<dbReference type="EMBL" id="QOIL01000016">
    <property type="protein sequence ID" value="RCG27373.1"/>
    <property type="molecule type" value="Genomic_DNA"/>
</dbReference>
<dbReference type="AlphaFoldDB" id="A0A367FAI0"/>
<evidence type="ECO:0000259" key="1">
    <source>
        <dbReference type="Pfam" id="PF04149"/>
    </source>
</evidence>
<dbReference type="RefSeq" id="WP_114031714.1">
    <property type="nucleotide sequence ID" value="NZ_QOIL01000016.1"/>
</dbReference>
<protein>
    <submittedName>
        <fullName evidence="2">DUF397 domain-containing protein</fullName>
    </submittedName>
</protein>
<dbReference type="Proteomes" id="UP000253094">
    <property type="component" value="Unassembled WGS sequence"/>
</dbReference>
<gene>
    <name evidence="2" type="ORF">DQ384_27145</name>
</gene>
<proteinExistence type="predicted"/>
<dbReference type="Pfam" id="PF04149">
    <property type="entry name" value="DUF397"/>
    <property type="match status" value="1"/>
</dbReference>
<organism evidence="2 3">
    <name type="scientific">Sphaerisporangium album</name>
    <dbReference type="NCBI Taxonomy" id="509200"/>
    <lineage>
        <taxon>Bacteria</taxon>
        <taxon>Bacillati</taxon>
        <taxon>Actinomycetota</taxon>
        <taxon>Actinomycetes</taxon>
        <taxon>Streptosporangiales</taxon>
        <taxon>Streptosporangiaceae</taxon>
        <taxon>Sphaerisporangium</taxon>
    </lineage>
</organism>
<dbReference type="InterPro" id="IPR007278">
    <property type="entry name" value="DUF397"/>
</dbReference>
<feature type="domain" description="DUF397" evidence="1">
    <location>
        <begin position="10"/>
        <end position="61"/>
    </location>
</feature>